<dbReference type="EMBL" id="KZ305037">
    <property type="protein sequence ID" value="PIA42326.1"/>
    <property type="molecule type" value="Genomic_DNA"/>
</dbReference>
<dbReference type="AlphaFoldDB" id="A0A2G5DFN4"/>
<dbReference type="InParanoid" id="A0A2G5DFN4"/>
<evidence type="ECO:0000313" key="2">
    <source>
        <dbReference type="Proteomes" id="UP000230069"/>
    </source>
</evidence>
<dbReference type="Proteomes" id="UP000230069">
    <property type="component" value="Unassembled WGS sequence"/>
</dbReference>
<accession>A0A2G5DFN4</accession>
<organism evidence="1 2">
    <name type="scientific">Aquilegia coerulea</name>
    <name type="common">Rocky mountain columbine</name>
    <dbReference type="NCBI Taxonomy" id="218851"/>
    <lineage>
        <taxon>Eukaryota</taxon>
        <taxon>Viridiplantae</taxon>
        <taxon>Streptophyta</taxon>
        <taxon>Embryophyta</taxon>
        <taxon>Tracheophyta</taxon>
        <taxon>Spermatophyta</taxon>
        <taxon>Magnoliopsida</taxon>
        <taxon>Ranunculales</taxon>
        <taxon>Ranunculaceae</taxon>
        <taxon>Thalictroideae</taxon>
        <taxon>Aquilegia</taxon>
    </lineage>
</organism>
<reference evidence="1 2" key="1">
    <citation type="submission" date="2017-09" db="EMBL/GenBank/DDBJ databases">
        <title>WGS assembly of Aquilegia coerulea Goldsmith.</title>
        <authorList>
            <person name="Hodges S."/>
            <person name="Kramer E."/>
            <person name="Nordborg M."/>
            <person name="Tomkins J."/>
            <person name="Borevitz J."/>
            <person name="Derieg N."/>
            <person name="Yan J."/>
            <person name="Mihaltcheva S."/>
            <person name="Hayes R.D."/>
            <person name="Rokhsar D."/>
        </authorList>
    </citation>
    <scope>NUCLEOTIDE SEQUENCE [LARGE SCALE GENOMIC DNA]</scope>
    <source>
        <strain evidence="2">cv. Goldsmith</strain>
    </source>
</reference>
<evidence type="ECO:0000313" key="1">
    <source>
        <dbReference type="EMBL" id="PIA42326.1"/>
    </source>
</evidence>
<sequence>MQHFLQAEIYGLKTLIKGFLPYQGTHVRHQINELFIILSKILPEGKFSDDSISSICYLYNGGREWLLI</sequence>
<keyword evidence="2" id="KW-1185">Reference proteome</keyword>
<dbReference type="OrthoDB" id="10505608at2759"/>
<name>A0A2G5DFN4_AQUCA</name>
<protein>
    <submittedName>
        <fullName evidence="1">Uncharacterized protein</fullName>
    </submittedName>
</protein>
<gene>
    <name evidence="1" type="ORF">AQUCO_02000045v1</name>
</gene>
<proteinExistence type="predicted"/>